<accession>A0A6L6JFX4</accession>
<reference evidence="1 2" key="1">
    <citation type="submission" date="2019-11" db="EMBL/GenBank/DDBJ databases">
        <authorList>
            <person name="Dong K."/>
        </authorList>
    </citation>
    <scope>NUCLEOTIDE SEQUENCE [LARGE SCALE GENOMIC DNA]</scope>
    <source>
        <strain evidence="1 2">NBRC 111993</strain>
    </source>
</reference>
<protein>
    <submittedName>
        <fullName evidence="1">Uncharacterized protein</fullName>
    </submittedName>
</protein>
<comment type="caution">
    <text evidence="1">The sequence shown here is derived from an EMBL/GenBank/DDBJ whole genome shotgun (WGS) entry which is preliminary data.</text>
</comment>
<evidence type="ECO:0000313" key="1">
    <source>
        <dbReference type="EMBL" id="MTH79004.1"/>
    </source>
</evidence>
<dbReference type="OrthoDB" id="7760063at2"/>
<evidence type="ECO:0000313" key="2">
    <source>
        <dbReference type="Proteomes" id="UP000478183"/>
    </source>
</evidence>
<gene>
    <name evidence="1" type="ORF">GL286_14840</name>
</gene>
<proteinExistence type="predicted"/>
<organism evidence="1 2">
    <name type="scientific">Paracoccus aestuariivivens</name>
    <dbReference type="NCBI Taxonomy" id="1820333"/>
    <lineage>
        <taxon>Bacteria</taxon>
        <taxon>Pseudomonadati</taxon>
        <taxon>Pseudomonadota</taxon>
        <taxon>Alphaproteobacteria</taxon>
        <taxon>Rhodobacterales</taxon>
        <taxon>Paracoccaceae</taxon>
        <taxon>Paracoccus</taxon>
    </lineage>
</organism>
<sequence>MPVEIIGEVHPALFSELSAVHYRGVKVAVLNARGEVLVNAEKLTPPTITAQPTILPLTATLGDSITLTLGAATGLPVPVANWDFTLNGVSIKSRLDQGMMTMELADPGEYLLSVDWTNTQDSVRAETAVLTVAAPVIPVIDYAAVTLAYLDAASTFAGTQTDVTSISPIGQGKFVFSRTGSGNAIQHGETGFTFSGGYYLQTQVLSGLATTDGMFAVADLTINSYGAYSGQLLDGTGTTLKLRNSSGTLQAVGPVSGMGALSLGATPYGARIIISGQIDDVLDVLSGHDVSGGLVSVAHTGLTDPAPTRFITGRYLNGTLHRLAIVGRPEGQNWPITMPEVVADFRRGA</sequence>
<dbReference type="RefSeq" id="WP_155096355.1">
    <property type="nucleotide sequence ID" value="NZ_WMIE01000009.1"/>
</dbReference>
<keyword evidence="2" id="KW-1185">Reference proteome</keyword>
<dbReference type="AlphaFoldDB" id="A0A6L6JFX4"/>
<dbReference type="Proteomes" id="UP000478183">
    <property type="component" value="Unassembled WGS sequence"/>
</dbReference>
<dbReference type="EMBL" id="WMIE01000009">
    <property type="protein sequence ID" value="MTH79004.1"/>
    <property type="molecule type" value="Genomic_DNA"/>
</dbReference>
<name>A0A6L6JFX4_9RHOB</name>